<proteinExistence type="evidence at transcript level"/>
<dbReference type="AlphaFoldDB" id="T1E2U0"/>
<protein>
    <submittedName>
        <fullName evidence="2">Putative 7.8-9.7 kDa secreted peptide</fullName>
    </submittedName>
</protein>
<organism evidence="2">
    <name type="scientific">Psorophora albipes</name>
    <dbReference type="NCBI Taxonomy" id="869069"/>
    <lineage>
        <taxon>Eukaryota</taxon>
        <taxon>Metazoa</taxon>
        <taxon>Ecdysozoa</taxon>
        <taxon>Arthropoda</taxon>
        <taxon>Hexapoda</taxon>
        <taxon>Insecta</taxon>
        <taxon>Pterygota</taxon>
        <taxon>Neoptera</taxon>
        <taxon>Endopterygota</taxon>
        <taxon>Diptera</taxon>
        <taxon>Nematocera</taxon>
        <taxon>Culicoidea</taxon>
        <taxon>Culicidae</taxon>
        <taxon>Culicinae</taxon>
        <taxon>Aedini</taxon>
        <taxon>Psorophora</taxon>
    </lineage>
</organism>
<keyword evidence="1" id="KW-0732">Signal</keyword>
<feature type="signal peptide" evidence="1">
    <location>
        <begin position="1"/>
        <end position="23"/>
    </location>
</feature>
<name>T1E2U0_9DIPT</name>
<sequence>MKLLFAFPCLLLMVLMTGSSTSATEDCNYDCEVIDFRLPVGLKDRYYRGYCECVNGIAQYTSCGKKVYDVKTDICTDHPPSKQ</sequence>
<accession>T1E2U0</accession>
<feature type="chain" id="PRO_5004574757" evidence="1">
    <location>
        <begin position="24"/>
        <end position="83"/>
    </location>
</feature>
<evidence type="ECO:0000313" key="2">
    <source>
        <dbReference type="EMBL" id="JAA94458.1"/>
    </source>
</evidence>
<dbReference type="EMBL" id="GALA01000394">
    <property type="protein sequence ID" value="JAA94458.1"/>
    <property type="molecule type" value="mRNA"/>
</dbReference>
<evidence type="ECO:0000256" key="1">
    <source>
        <dbReference type="SAM" id="SignalP"/>
    </source>
</evidence>
<reference evidence="2" key="1">
    <citation type="journal article" date="2013" name="BMC Genomics">
        <title>A deep insight into the sialotranscriptome of the mosquito, Psorophora albipes.</title>
        <authorList>
            <person name="Chagas A.C."/>
            <person name="Calvo E."/>
            <person name="Rios-Velasquez C.M."/>
            <person name="Pessoa F.A."/>
            <person name="Medeiros J.F."/>
            <person name="Ribeiro J.M."/>
        </authorList>
    </citation>
    <scope>NUCLEOTIDE SEQUENCE</scope>
</reference>